<keyword evidence="4" id="KW-1133">Transmembrane helix</keyword>
<comment type="subcellular location">
    <subcellularLocation>
        <location evidence="9">Mitochondrion outer membrane</location>
        <topology evidence="9">Single-pass type IV membrane protein</topology>
    </subcellularLocation>
    <subcellularLocation>
        <location evidence="9">Peroxisome</location>
    </subcellularLocation>
</comment>
<evidence type="ECO:0000259" key="10">
    <source>
        <dbReference type="Pfam" id="PF05644"/>
    </source>
</evidence>
<evidence type="ECO:0000256" key="4">
    <source>
        <dbReference type="ARBA" id="ARBA00022989"/>
    </source>
</evidence>
<reference evidence="12 13" key="1">
    <citation type="submission" date="2025-05" db="UniProtKB">
        <authorList>
            <consortium name="RefSeq"/>
        </authorList>
    </citation>
    <scope>IDENTIFICATION</scope>
</reference>
<feature type="domain" description="Mff-like" evidence="10">
    <location>
        <begin position="14"/>
        <end position="65"/>
    </location>
</feature>
<dbReference type="Proteomes" id="UP001652642">
    <property type="component" value="Chromosome 11"/>
</dbReference>
<dbReference type="InterPro" id="IPR039433">
    <property type="entry name" value="Mff-like_dom"/>
</dbReference>
<evidence type="ECO:0000256" key="5">
    <source>
        <dbReference type="ARBA" id="ARBA00023054"/>
    </source>
</evidence>
<name>A0ABM5EVC1_9SAUR</name>
<keyword evidence="8 9" id="KW-0576">Peroxisome</keyword>
<accession>A0ABM5EVC1</accession>
<gene>
    <name evidence="12 13" type="primary">LOC110080187</name>
</gene>
<evidence type="ECO:0000313" key="13">
    <source>
        <dbReference type="RefSeq" id="XP_072837107.1"/>
    </source>
</evidence>
<comment type="function">
    <text evidence="9">Plays a role in mitochondrial and peroxisomal fission. Promotes the recruitment and association of the fission mediator dynamin-related protein 1 (DNM1L) to the mitochondrial surface.</text>
</comment>
<evidence type="ECO:0000256" key="7">
    <source>
        <dbReference type="ARBA" id="ARBA00023136"/>
    </source>
</evidence>
<evidence type="ECO:0000313" key="11">
    <source>
        <dbReference type="Proteomes" id="UP001652642"/>
    </source>
</evidence>
<organism evidence="11 12">
    <name type="scientific">Pogona vitticeps</name>
    <name type="common">central bearded dragon</name>
    <dbReference type="NCBI Taxonomy" id="103695"/>
    <lineage>
        <taxon>Eukaryota</taxon>
        <taxon>Metazoa</taxon>
        <taxon>Chordata</taxon>
        <taxon>Craniata</taxon>
        <taxon>Vertebrata</taxon>
        <taxon>Euteleostomi</taxon>
        <taxon>Lepidosauria</taxon>
        <taxon>Squamata</taxon>
        <taxon>Bifurcata</taxon>
        <taxon>Unidentata</taxon>
        <taxon>Episquamata</taxon>
        <taxon>Toxicofera</taxon>
        <taxon>Iguania</taxon>
        <taxon>Acrodonta</taxon>
        <taxon>Agamidae</taxon>
        <taxon>Amphibolurinae</taxon>
        <taxon>Pogona</taxon>
    </lineage>
</organism>
<keyword evidence="7" id="KW-0472">Membrane</keyword>
<dbReference type="RefSeq" id="XP_072837106.1">
    <property type="nucleotide sequence ID" value="XM_072981005.1"/>
</dbReference>
<dbReference type="PANTHER" id="PTHR16501:SF16">
    <property type="entry name" value="MITOCHONDRIAL FISSION FACTOR"/>
    <property type="match status" value="1"/>
</dbReference>
<evidence type="ECO:0000256" key="1">
    <source>
        <dbReference type="ARBA" id="ARBA00009806"/>
    </source>
</evidence>
<dbReference type="PANTHER" id="PTHR16501">
    <property type="entry name" value="TRANSPORT AND GOLGI ORGANIZATION PROTEIN 11"/>
    <property type="match status" value="1"/>
</dbReference>
<protein>
    <recommendedName>
        <fullName evidence="9">Mitochondrial fission factor</fullName>
    </recommendedName>
</protein>
<keyword evidence="2" id="KW-0812">Transmembrane</keyword>
<sequence>MWPVWSPRLDGAPWDLSFTEAISQRMQVPSHLKVADHGRGAGEQRPPEEDWTPSFQMHVPERLLLSEMTEVASKTLHGGPWRHHSPSRTDRPLFEPPVQAAIYGELPFLGFVTRAGSQKRRHQAHHSRARKARVQVMAEETPQLRQEWLEPSLPPASQSPAQSLVPHTQFPPFPPEGRVYSFQNVLQVLRFLGHHLVRLFWKPGQGQLSSQETSTSLEEFGTTDMLAMRKQVGRMPSPTPPSLPPSAHPHGPLCATLFLSFSGLQLTLISGRLQALEAQCVGWRQKEFLFYSILVPASLLHLWLWLRR</sequence>
<dbReference type="InterPro" id="IPR008518">
    <property type="entry name" value="Mff/Tango-11"/>
</dbReference>
<dbReference type="GeneID" id="110080187"/>
<dbReference type="RefSeq" id="XP_072837107.1">
    <property type="nucleotide sequence ID" value="XM_072981006.1"/>
</dbReference>
<keyword evidence="5" id="KW-0175">Coiled coil</keyword>
<evidence type="ECO:0000256" key="2">
    <source>
        <dbReference type="ARBA" id="ARBA00022692"/>
    </source>
</evidence>
<evidence type="ECO:0000256" key="3">
    <source>
        <dbReference type="ARBA" id="ARBA00022787"/>
    </source>
</evidence>
<evidence type="ECO:0000256" key="9">
    <source>
        <dbReference type="RuleBase" id="RU368040"/>
    </source>
</evidence>
<keyword evidence="6 9" id="KW-0496">Mitochondrion</keyword>
<comment type="similarity">
    <text evidence="1 9">Belongs to the Tango11 family.</text>
</comment>
<evidence type="ECO:0000256" key="6">
    <source>
        <dbReference type="ARBA" id="ARBA00023128"/>
    </source>
</evidence>
<keyword evidence="11" id="KW-1185">Reference proteome</keyword>
<evidence type="ECO:0000256" key="8">
    <source>
        <dbReference type="ARBA" id="ARBA00023140"/>
    </source>
</evidence>
<keyword evidence="3 9" id="KW-1000">Mitochondrion outer membrane</keyword>
<proteinExistence type="inferred from homology"/>
<dbReference type="Pfam" id="PF05644">
    <property type="entry name" value="Miff"/>
    <property type="match status" value="1"/>
</dbReference>
<evidence type="ECO:0000313" key="12">
    <source>
        <dbReference type="RefSeq" id="XP_072837106.1"/>
    </source>
</evidence>